<sequence length="191" mass="20842">MFPVSRCTCSTSTRQARCSKCVPKLCKAICANTYLHLRDPVVVRATAAAGLRLEIPTDKRRRTALTALAPVLIPRDHPLWCTERFSFVPAPVPATQRAADWDACLWQVQLETFGAASTGGPLLHGWRWDTAPHPERLQSVPPSASVMVSNPNIPLCFARVLRRKVSLLFGAGWMSGIAPRHACSQSGGSKS</sequence>
<accession>A0AAD4QK15</accession>
<evidence type="ECO:0000313" key="2">
    <source>
        <dbReference type="Proteomes" id="UP001203297"/>
    </source>
</evidence>
<proteinExistence type="predicted"/>
<keyword evidence="2" id="KW-1185">Reference proteome</keyword>
<gene>
    <name evidence="1" type="ORF">B0F90DRAFT_1402213</name>
</gene>
<protein>
    <submittedName>
        <fullName evidence="1">Uncharacterized protein</fullName>
    </submittedName>
</protein>
<organism evidence="1 2">
    <name type="scientific">Multifurca ochricompacta</name>
    <dbReference type="NCBI Taxonomy" id="376703"/>
    <lineage>
        <taxon>Eukaryota</taxon>
        <taxon>Fungi</taxon>
        <taxon>Dikarya</taxon>
        <taxon>Basidiomycota</taxon>
        <taxon>Agaricomycotina</taxon>
        <taxon>Agaricomycetes</taxon>
        <taxon>Russulales</taxon>
        <taxon>Russulaceae</taxon>
        <taxon>Multifurca</taxon>
    </lineage>
</organism>
<dbReference type="Proteomes" id="UP001203297">
    <property type="component" value="Unassembled WGS sequence"/>
</dbReference>
<comment type="caution">
    <text evidence="1">The sequence shown here is derived from an EMBL/GenBank/DDBJ whole genome shotgun (WGS) entry which is preliminary data.</text>
</comment>
<reference evidence="1" key="1">
    <citation type="journal article" date="2022" name="New Phytol.">
        <title>Evolutionary transition to the ectomycorrhizal habit in the genomes of a hyperdiverse lineage of mushroom-forming fungi.</title>
        <authorList>
            <person name="Looney B."/>
            <person name="Miyauchi S."/>
            <person name="Morin E."/>
            <person name="Drula E."/>
            <person name="Courty P.E."/>
            <person name="Kohler A."/>
            <person name="Kuo A."/>
            <person name="LaButti K."/>
            <person name="Pangilinan J."/>
            <person name="Lipzen A."/>
            <person name="Riley R."/>
            <person name="Andreopoulos W."/>
            <person name="He G."/>
            <person name="Johnson J."/>
            <person name="Nolan M."/>
            <person name="Tritt A."/>
            <person name="Barry K.W."/>
            <person name="Grigoriev I.V."/>
            <person name="Nagy L.G."/>
            <person name="Hibbett D."/>
            <person name="Henrissat B."/>
            <person name="Matheny P.B."/>
            <person name="Labbe J."/>
            <person name="Martin F.M."/>
        </authorList>
    </citation>
    <scope>NUCLEOTIDE SEQUENCE</scope>
    <source>
        <strain evidence="1">BPL690</strain>
    </source>
</reference>
<dbReference type="EMBL" id="WTXG01000097">
    <property type="protein sequence ID" value="KAI0293354.1"/>
    <property type="molecule type" value="Genomic_DNA"/>
</dbReference>
<dbReference type="AlphaFoldDB" id="A0AAD4QK15"/>
<evidence type="ECO:0000313" key="1">
    <source>
        <dbReference type="EMBL" id="KAI0293354.1"/>
    </source>
</evidence>
<name>A0AAD4QK15_9AGAM</name>